<dbReference type="Proteomes" id="UP000053240">
    <property type="component" value="Unassembled WGS sequence"/>
</dbReference>
<feature type="signal peptide" evidence="1">
    <location>
        <begin position="1"/>
        <end position="17"/>
    </location>
</feature>
<accession>A0A194R814</accession>
<gene>
    <name evidence="2" type="ORF">RR48_10828</name>
</gene>
<dbReference type="AlphaFoldDB" id="A0A194R814"/>
<dbReference type="SMART" id="SM00700">
    <property type="entry name" value="JHBP"/>
    <property type="match status" value="1"/>
</dbReference>
<sequence length="479" mass="54461">MKIILVVLFLAVSFTYAKNDDGNLKCNRFLVDAVLRQLFELLRLLIKEGSATNDVPILDPLQIEHQEINFTGNGFTIQAELSNVTYLGLGDFEILDTTFDKEDISLELNMRFPLLTMLSERYIMAGDIYSIFPLYGNGFLNIEVHDLIFRSKIYLRQSADGKSILIERFLRPQFEVDTIVSRTEFDGNIDDILNAMIKDLLADYLTRFSKYIAAQHQDEAKHFLNQMKLLILLTLCALAAALPKSRKEVQYESLSEVSTSDRNFLINLLIRQLITYVRNVINNGSDLFGLPPLDPLDLDSFRLQIPAGIANFDLDLQKIFMTGLGGFVVHKSELILRDLSFELDLSVPKLDISTEIYDFTGDLFNAIPLYGKGNASFQIEEFRLRAKIYLKQSDNEKSIIIDRIEGASFELPSFKSNVNGAIGGGDIDVIVNAMIQEVVVDYINRFRGAISNFGSEFIINFANPYLNQLDTWKYIERLL</sequence>
<dbReference type="InParanoid" id="A0A194R814"/>
<organism evidence="2 3">
    <name type="scientific">Papilio machaon</name>
    <name type="common">Old World swallowtail butterfly</name>
    <dbReference type="NCBI Taxonomy" id="76193"/>
    <lineage>
        <taxon>Eukaryota</taxon>
        <taxon>Metazoa</taxon>
        <taxon>Ecdysozoa</taxon>
        <taxon>Arthropoda</taxon>
        <taxon>Hexapoda</taxon>
        <taxon>Insecta</taxon>
        <taxon>Pterygota</taxon>
        <taxon>Neoptera</taxon>
        <taxon>Endopterygota</taxon>
        <taxon>Lepidoptera</taxon>
        <taxon>Glossata</taxon>
        <taxon>Ditrysia</taxon>
        <taxon>Papilionoidea</taxon>
        <taxon>Papilionidae</taxon>
        <taxon>Papilioninae</taxon>
        <taxon>Papilio</taxon>
    </lineage>
</organism>
<dbReference type="EMBL" id="KQ460615">
    <property type="protein sequence ID" value="KPJ13644.1"/>
    <property type="molecule type" value="Genomic_DNA"/>
</dbReference>
<dbReference type="Gene3D" id="3.15.10.30">
    <property type="entry name" value="Haemolymph juvenile hormone binding protein"/>
    <property type="match status" value="2"/>
</dbReference>
<dbReference type="FunCoup" id="A0A194R814">
    <property type="interactions" value="2"/>
</dbReference>
<protein>
    <submittedName>
        <fullName evidence="2">Uncharacterized protein</fullName>
    </submittedName>
</protein>
<keyword evidence="1" id="KW-0732">Signal</keyword>
<proteinExistence type="predicted"/>
<dbReference type="PANTHER" id="PTHR11008:SF9">
    <property type="entry name" value="PROTEIN TAKEOUT-LIKE PROTEIN"/>
    <property type="match status" value="1"/>
</dbReference>
<name>A0A194R814_PAPMA</name>
<keyword evidence="3" id="KW-1185">Reference proteome</keyword>
<dbReference type="STRING" id="76193.A0A194R814"/>
<dbReference type="InterPro" id="IPR038606">
    <property type="entry name" value="To_sf"/>
</dbReference>
<dbReference type="PANTHER" id="PTHR11008">
    <property type="entry name" value="PROTEIN TAKEOUT-LIKE PROTEIN"/>
    <property type="match status" value="1"/>
</dbReference>
<dbReference type="Pfam" id="PF06585">
    <property type="entry name" value="JHBP"/>
    <property type="match status" value="2"/>
</dbReference>
<dbReference type="InterPro" id="IPR010562">
    <property type="entry name" value="Haemolymph_juvenile_hormone-bd"/>
</dbReference>
<evidence type="ECO:0000313" key="3">
    <source>
        <dbReference type="Proteomes" id="UP000053240"/>
    </source>
</evidence>
<feature type="chain" id="PRO_5008264982" evidence="1">
    <location>
        <begin position="18"/>
        <end position="479"/>
    </location>
</feature>
<reference evidence="2 3" key="1">
    <citation type="journal article" date="2015" name="Nat. Commun.">
        <title>Outbred genome sequencing and CRISPR/Cas9 gene editing in butterflies.</title>
        <authorList>
            <person name="Li X."/>
            <person name="Fan D."/>
            <person name="Zhang W."/>
            <person name="Liu G."/>
            <person name="Zhang L."/>
            <person name="Zhao L."/>
            <person name="Fang X."/>
            <person name="Chen L."/>
            <person name="Dong Y."/>
            <person name="Chen Y."/>
            <person name="Ding Y."/>
            <person name="Zhao R."/>
            <person name="Feng M."/>
            <person name="Zhu Y."/>
            <person name="Feng Y."/>
            <person name="Jiang X."/>
            <person name="Zhu D."/>
            <person name="Xiang H."/>
            <person name="Feng X."/>
            <person name="Li S."/>
            <person name="Wang J."/>
            <person name="Zhang G."/>
            <person name="Kronforst M.R."/>
            <person name="Wang W."/>
        </authorList>
    </citation>
    <scope>NUCLEOTIDE SEQUENCE [LARGE SCALE GENOMIC DNA]</scope>
    <source>
        <strain evidence="2">Ya'a_city_454_Pm</strain>
        <tissue evidence="2">Whole body</tissue>
    </source>
</reference>
<evidence type="ECO:0000256" key="1">
    <source>
        <dbReference type="SAM" id="SignalP"/>
    </source>
</evidence>
<evidence type="ECO:0000313" key="2">
    <source>
        <dbReference type="EMBL" id="KPJ13644.1"/>
    </source>
</evidence>